<feature type="compositionally biased region" description="Pro residues" evidence="1">
    <location>
        <begin position="17"/>
        <end position="29"/>
    </location>
</feature>
<reference evidence="2" key="1">
    <citation type="submission" date="2022-08" db="EMBL/GenBank/DDBJ databases">
        <authorList>
            <person name="Giroux E."/>
            <person name="Giroux E."/>
        </authorList>
    </citation>
    <scope>NUCLEOTIDE SEQUENCE</scope>
    <source>
        <strain evidence="2">H1091258</strain>
    </source>
</reference>
<gene>
    <name evidence="2" type="ORF">CGXH109_LOCUS71194</name>
</gene>
<feature type="region of interest" description="Disordered" evidence="1">
    <location>
        <begin position="1"/>
        <end position="89"/>
    </location>
</feature>
<comment type="caution">
    <text evidence="2">The sequence shown here is derived from an EMBL/GenBank/DDBJ whole genome shotgun (WGS) entry which is preliminary data.</text>
</comment>
<dbReference type="Proteomes" id="UP001152533">
    <property type="component" value="Unassembled WGS sequence"/>
</dbReference>
<name>A0A9W4RV31_9PEZI</name>
<feature type="compositionally biased region" description="Basic residues" evidence="1">
    <location>
        <begin position="442"/>
        <end position="464"/>
    </location>
</feature>
<evidence type="ECO:0000313" key="2">
    <source>
        <dbReference type="EMBL" id="CAI0648003.1"/>
    </source>
</evidence>
<evidence type="ECO:0000256" key="1">
    <source>
        <dbReference type="SAM" id="MobiDB-lite"/>
    </source>
</evidence>
<feature type="compositionally biased region" description="Acidic residues" evidence="1">
    <location>
        <begin position="426"/>
        <end position="435"/>
    </location>
</feature>
<feature type="region of interest" description="Disordered" evidence="1">
    <location>
        <begin position="352"/>
        <end position="489"/>
    </location>
</feature>
<keyword evidence="3" id="KW-1185">Reference proteome</keyword>
<proteinExistence type="predicted"/>
<feature type="region of interest" description="Disordered" evidence="1">
    <location>
        <begin position="657"/>
        <end position="686"/>
    </location>
</feature>
<feature type="compositionally biased region" description="Low complexity" evidence="1">
    <location>
        <begin position="50"/>
        <end position="61"/>
    </location>
</feature>
<protein>
    <submittedName>
        <fullName evidence="2">Uncharacterized protein</fullName>
    </submittedName>
</protein>
<sequence length="686" mass="79053">MALPPGVIKFAPGGGGQPPPPPPPPPPHPAGAKVPHHHGPPPPPPPPPGRAQVPGPFAVRHPGPPPPPVRPVGGPMPPAAVARPPMAHHPAHPGPIIHHMPPPMPLQQMPVQQVPIQPPRDRIPPELRERSLVEYSDLRSERMTDASAREFLSEYVVYRFEKVLDPMETDIEGFPTKPTWENVRRVEVRDLSRKDIIRNIRELNEEGQTALQKKMDLTPNQQLQIEKAQNALEKRNTDKRYRYTLQQISSKMKKLHKNSYQYQQYMADREAKNVVVARGKSALSKSKKNLFETIAVTVYFRKEPRFEEDALAMYRSKKEEEILIKQRESEARNLHFQRQMQQDRHHAEFIMHQQHQAQQERLRPPPQQLPPLPPIHKLPPPPKGTAAPIVKVVEKDHGKGGKCKTYIVPSSGSRTSSSSNFSSELYDTETEDSPDSSESSKSKHGRRRRGRRHSRSRSRSRRRGRPEEYGLKGLRHHTRSDGQDPHYILDSEPLRGRLLAAPTSPTALPMLDGPAYIEESLLARRIASRQEPYGVGDLEDQLEDMFNRRRAEPPARVIQRDLRDLPIRRIEPQEVARRRHDDDLKNVIRLKLEDEAQFEHDRRMEEEFEAEGQEIARRHRRSMEGRFRRPSLDRGRLFRPIPPETYEEEAARNYMRERERPARTHFDNPFDPLGRGTRRNSFGYRP</sequence>
<feature type="compositionally biased region" description="Basic and acidic residues" evidence="1">
    <location>
        <begin position="657"/>
        <end position="668"/>
    </location>
</feature>
<feature type="compositionally biased region" description="Pro residues" evidence="1">
    <location>
        <begin position="40"/>
        <end position="49"/>
    </location>
</feature>
<organism evidence="2 3">
    <name type="scientific">Colletotrichum noveboracense</name>
    <dbReference type="NCBI Taxonomy" id="2664923"/>
    <lineage>
        <taxon>Eukaryota</taxon>
        <taxon>Fungi</taxon>
        <taxon>Dikarya</taxon>
        <taxon>Ascomycota</taxon>
        <taxon>Pezizomycotina</taxon>
        <taxon>Sordariomycetes</taxon>
        <taxon>Hypocreomycetidae</taxon>
        <taxon>Glomerellales</taxon>
        <taxon>Glomerellaceae</taxon>
        <taxon>Colletotrichum</taxon>
        <taxon>Colletotrichum gloeosporioides species complex</taxon>
    </lineage>
</organism>
<feature type="compositionally biased region" description="Basic and acidic residues" evidence="1">
    <location>
        <begin position="479"/>
        <end position="489"/>
    </location>
</feature>
<feature type="compositionally biased region" description="Pro residues" evidence="1">
    <location>
        <begin position="364"/>
        <end position="383"/>
    </location>
</feature>
<dbReference type="AlphaFoldDB" id="A0A9W4RV31"/>
<evidence type="ECO:0000313" key="3">
    <source>
        <dbReference type="Proteomes" id="UP001152533"/>
    </source>
</evidence>
<feature type="compositionally biased region" description="Low complexity" evidence="1">
    <location>
        <begin position="410"/>
        <end position="423"/>
    </location>
</feature>
<accession>A0A9W4RV31</accession>
<dbReference type="EMBL" id="CAMGZC010000497">
    <property type="protein sequence ID" value="CAI0648003.1"/>
    <property type="molecule type" value="Genomic_DNA"/>
</dbReference>
<feature type="compositionally biased region" description="Pro residues" evidence="1">
    <location>
        <begin position="62"/>
        <end position="78"/>
    </location>
</feature>